<protein>
    <submittedName>
        <fullName evidence="1">Uncharacterized protein</fullName>
    </submittedName>
</protein>
<dbReference type="AlphaFoldDB" id="A0A0F9TR06"/>
<dbReference type="EMBL" id="LAZR01000211">
    <property type="protein sequence ID" value="KKN81759.1"/>
    <property type="molecule type" value="Genomic_DNA"/>
</dbReference>
<evidence type="ECO:0000313" key="1">
    <source>
        <dbReference type="EMBL" id="KKN81759.1"/>
    </source>
</evidence>
<comment type="caution">
    <text evidence="1">The sequence shown here is derived from an EMBL/GenBank/DDBJ whole genome shotgun (WGS) entry which is preliminary data.</text>
</comment>
<proteinExistence type="predicted"/>
<gene>
    <name evidence="1" type="ORF">LCGC14_0316710</name>
</gene>
<reference evidence="1" key="1">
    <citation type="journal article" date="2015" name="Nature">
        <title>Complex archaea that bridge the gap between prokaryotes and eukaryotes.</title>
        <authorList>
            <person name="Spang A."/>
            <person name="Saw J.H."/>
            <person name="Jorgensen S.L."/>
            <person name="Zaremba-Niedzwiedzka K."/>
            <person name="Martijn J."/>
            <person name="Lind A.E."/>
            <person name="van Eijk R."/>
            <person name="Schleper C."/>
            <person name="Guy L."/>
            <person name="Ettema T.J."/>
        </authorList>
    </citation>
    <scope>NUCLEOTIDE SEQUENCE</scope>
</reference>
<organism evidence="1">
    <name type="scientific">marine sediment metagenome</name>
    <dbReference type="NCBI Taxonomy" id="412755"/>
    <lineage>
        <taxon>unclassified sequences</taxon>
        <taxon>metagenomes</taxon>
        <taxon>ecological metagenomes</taxon>
    </lineage>
</organism>
<sequence>MIERTGIIEVEDECLSTNGHRFIVERVVSLQHGLLIFGQFLESPQTYRGFWPEELEPVAEMVWGWNGWLCRGHVTLPNGTRIGDLGLYEQGNTRNNHAKEYDIEWERTLTLIAEENANGTGSALMQSKPLPDMPGVMK</sequence>
<accession>A0A0F9TR06</accession>
<name>A0A0F9TR06_9ZZZZ</name>